<feature type="compositionally biased region" description="Low complexity" evidence="2">
    <location>
        <begin position="29"/>
        <end position="44"/>
    </location>
</feature>
<dbReference type="STRING" id="1314773.A0A3N2PMY0"/>
<dbReference type="GO" id="GO:0003676">
    <property type="term" value="F:nucleic acid binding"/>
    <property type="evidence" value="ECO:0007669"/>
    <property type="project" value="InterPro"/>
</dbReference>
<accession>A0A3N2PMY0</accession>
<feature type="compositionally biased region" description="Basic residues" evidence="2">
    <location>
        <begin position="260"/>
        <end position="272"/>
    </location>
</feature>
<reference evidence="4 5" key="1">
    <citation type="journal article" date="2018" name="Mol. Ecol.">
        <title>The obligate alkalophilic soda-lake fungus Sodiomyces alkalinus has shifted to a protein diet.</title>
        <authorList>
            <person name="Grum-Grzhimaylo A.A."/>
            <person name="Falkoski D.L."/>
            <person name="van den Heuvel J."/>
            <person name="Valero-Jimenez C.A."/>
            <person name="Min B."/>
            <person name="Choi I.G."/>
            <person name="Lipzen A."/>
            <person name="Daum C.G."/>
            <person name="Aanen D.K."/>
            <person name="Tsang A."/>
            <person name="Henrissat B."/>
            <person name="Bilanenko E.N."/>
            <person name="de Vries R.P."/>
            <person name="van Kan J.A.L."/>
            <person name="Grigoriev I.V."/>
            <person name="Debets A.J.M."/>
        </authorList>
    </citation>
    <scope>NUCLEOTIDE SEQUENCE [LARGE SCALE GENOMIC DNA]</scope>
    <source>
        <strain evidence="4 5">F11</strain>
    </source>
</reference>
<dbReference type="Gene3D" id="4.10.60.10">
    <property type="entry name" value="Zinc finger, CCHC-type"/>
    <property type="match status" value="1"/>
</dbReference>
<dbReference type="EMBL" id="ML119060">
    <property type="protein sequence ID" value="ROT35878.1"/>
    <property type="molecule type" value="Genomic_DNA"/>
</dbReference>
<gene>
    <name evidence="4" type="ORF">SODALDRAFT_362727</name>
</gene>
<name>A0A3N2PMY0_SODAK</name>
<feature type="region of interest" description="Disordered" evidence="2">
    <location>
        <begin position="125"/>
        <end position="272"/>
    </location>
</feature>
<dbReference type="AlphaFoldDB" id="A0A3N2PMY0"/>
<dbReference type="PROSITE" id="PS50158">
    <property type="entry name" value="ZF_CCHC"/>
    <property type="match status" value="1"/>
</dbReference>
<dbReference type="Proteomes" id="UP000272025">
    <property type="component" value="Unassembled WGS sequence"/>
</dbReference>
<sequence>MSSGNMAPETPPSRGISSRLLTMKFMQRAAAAESAASTPASDSSSTKRRKVDNSPLTGEFHSFDEAAIEAALKQQEAVRQAALVKHKADLADTQWVLDDSWVKSKTTAAQPSRDIEYVSFAQIDAADGREDEPPAGRRIVGNYKTADHKNPDNEESSDDSSSSDDNSDGESPKRFRQRADGTSRRQVASSSKQALEAENARGLRDKRKQRLVNLNKSISGGGGISSISSGGGVGGFSRGSNFTCHTCGQQGHKMAECPNKQRRKSQKQKSSR</sequence>
<feature type="compositionally biased region" description="Acidic residues" evidence="2">
    <location>
        <begin position="153"/>
        <end position="168"/>
    </location>
</feature>
<evidence type="ECO:0000256" key="2">
    <source>
        <dbReference type="SAM" id="MobiDB-lite"/>
    </source>
</evidence>
<evidence type="ECO:0000313" key="4">
    <source>
        <dbReference type="EMBL" id="ROT35878.1"/>
    </source>
</evidence>
<dbReference type="Pfam" id="PF10175">
    <property type="entry name" value="MPP6"/>
    <property type="match status" value="1"/>
</dbReference>
<dbReference type="InterPro" id="IPR036875">
    <property type="entry name" value="Znf_CCHC_sf"/>
</dbReference>
<evidence type="ECO:0000313" key="5">
    <source>
        <dbReference type="Proteomes" id="UP000272025"/>
    </source>
</evidence>
<protein>
    <recommendedName>
        <fullName evidence="3">CCHC-type domain-containing protein</fullName>
    </recommendedName>
</protein>
<organism evidence="4 5">
    <name type="scientific">Sodiomyces alkalinus (strain CBS 110278 / VKM F-3762 / F11)</name>
    <name type="common">Alkaliphilic filamentous fungus</name>
    <dbReference type="NCBI Taxonomy" id="1314773"/>
    <lineage>
        <taxon>Eukaryota</taxon>
        <taxon>Fungi</taxon>
        <taxon>Dikarya</taxon>
        <taxon>Ascomycota</taxon>
        <taxon>Pezizomycotina</taxon>
        <taxon>Sordariomycetes</taxon>
        <taxon>Hypocreomycetidae</taxon>
        <taxon>Glomerellales</taxon>
        <taxon>Plectosphaerellaceae</taxon>
        <taxon>Sodiomyces</taxon>
    </lineage>
</organism>
<keyword evidence="1" id="KW-0479">Metal-binding</keyword>
<feature type="compositionally biased region" description="Polar residues" evidence="2">
    <location>
        <begin position="184"/>
        <end position="193"/>
    </location>
</feature>
<dbReference type="OrthoDB" id="427960at2759"/>
<feature type="compositionally biased region" description="Gly residues" evidence="2">
    <location>
        <begin position="219"/>
        <end position="237"/>
    </location>
</feature>
<feature type="compositionally biased region" description="Basic and acidic residues" evidence="2">
    <location>
        <begin position="126"/>
        <end position="135"/>
    </location>
</feature>
<feature type="domain" description="CCHC-type" evidence="3">
    <location>
        <begin position="244"/>
        <end position="259"/>
    </location>
</feature>
<dbReference type="RefSeq" id="XP_028463684.1">
    <property type="nucleotide sequence ID" value="XM_028614488.1"/>
</dbReference>
<keyword evidence="1" id="KW-0862">Zinc</keyword>
<keyword evidence="5" id="KW-1185">Reference proteome</keyword>
<dbReference type="GeneID" id="39582966"/>
<keyword evidence="1" id="KW-0863">Zinc-finger</keyword>
<dbReference type="InterPro" id="IPR001878">
    <property type="entry name" value="Znf_CCHC"/>
</dbReference>
<feature type="region of interest" description="Disordered" evidence="2">
    <location>
        <begin position="27"/>
        <end position="58"/>
    </location>
</feature>
<evidence type="ECO:0000259" key="3">
    <source>
        <dbReference type="PROSITE" id="PS50158"/>
    </source>
</evidence>
<feature type="compositionally biased region" description="Basic and acidic residues" evidence="2">
    <location>
        <begin position="170"/>
        <end position="183"/>
    </location>
</feature>
<dbReference type="SMART" id="SM00343">
    <property type="entry name" value="ZnF_C2HC"/>
    <property type="match status" value="1"/>
</dbReference>
<evidence type="ECO:0000256" key="1">
    <source>
        <dbReference type="PROSITE-ProRule" id="PRU00047"/>
    </source>
</evidence>
<dbReference type="GO" id="GO:0008270">
    <property type="term" value="F:zinc ion binding"/>
    <property type="evidence" value="ECO:0007669"/>
    <property type="project" value="UniProtKB-KW"/>
</dbReference>
<proteinExistence type="predicted"/>
<dbReference type="SUPFAM" id="SSF57756">
    <property type="entry name" value="Retrovirus zinc finger-like domains"/>
    <property type="match status" value="1"/>
</dbReference>